<feature type="transmembrane region" description="Helical" evidence="1">
    <location>
        <begin position="46"/>
        <end position="64"/>
    </location>
</feature>
<keyword evidence="1" id="KW-0812">Transmembrane</keyword>
<dbReference type="Proteomes" id="UP000530571">
    <property type="component" value="Unassembled WGS sequence"/>
</dbReference>
<evidence type="ECO:0000256" key="1">
    <source>
        <dbReference type="SAM" id="Phobius"/>
    </source>
</evidence>
<evidence type="ECO:0000313" key="3">
    <source>
        <dbReference type="EMBL" id="MBB4121125.1"/>
    </source>
</evidence>
<organism evidence="3 4">
    <name type="scientific">Martelella radicis</name>
    <dbReference type="NCBI Taxonomy" id="1397476"/>
    <lineage>
        <taxon>Bacteria</taxon>
        <taxon>Pseudomonadati</taxon>
        <taxon>Pseudomonadota</taxon>
        <taxon>Alphaproteobacteria</taxon>
        <taxon>Hyphomicrobiales</taxon>
        <taxon>Aurantimonadaceae</taxon>
        <taxon>Martelella</taxon>
    </lineage>
</organism>
<dbReference type="AlphaFoldDB" id="A0A7W6KHD9"/>
<feature type="transmembrane region" description="Helical" evidence="1">
    <location>
        <begin position="127"/>
        <end position="149"/>
    </location>
</feature>
<feature type="transmembrane region" description="Helical" evidence="1">
    <location>
        <begin position="7"/>
        <end position="26"/>
    </location>
</feature>
<sequence length="159" mass="17793">MADLRRYTGAGFVFPVLLLCANTIYLSATLNIRMMFGSEGAVGPRGLPYVACVLMYVALFIVLFQEFRKREPRGEASLKSHIRPAGVVIATAAYIFMFQNLGYAVSTLLYVGALFIIFRFELKRPLLFLFYDILVTAVFYALYAGVFSVRLPTLTGSFI</sequence>
<accession>A0A7W6KHD9</accession>
<feature type="transmembrane region" description="Helical" evidence="1">
    <location>
        <begin position="76"/>
        <end position="97"/>
    </location>
</feature>
<name>A0A7W6KHD9_9HYPH</name>
<dbReference type="Pfam" id="PF07331">
    <property type="entry name" value="TctB"/>
    <property type="match status" value="1"/>
</dbReference>
<comment type="caution">
    <text evidence="3">The sequence shown here is derived from an EMBL/GenBank/DDBJ whole genome shotgun (WGS) entry which is preliminary data.</text>
</comment>
<reference evidence="3 4" key="1">
    <citation type="submission" date="2020-08" db="EMBL/GenBank/DDBJ databases">
        <title>Genomic Encyclopedia of Type Strains, Phase IV (KMG-IV): sequencing the most valuable type-strain genomes for metagenomic binning, comparative biology and taxonomic classification.</title>
        <authorList>
            <person name="Goeker M."/>
        </authorList>
    </citation>
    <scope>NUCLEOTIDE SEQUENCE [LARGE SCALE GENOMIC DNA]</scope>
    <source>
        <strain evidence="3 4">DSM 28101</strain>
    </source>
</reference>
<dbReference type="RefSeq" id="WP_183483214.1">
    <property type="nucleotide sequence ID" value="NZ_JACIDZ010000002.1"/>
</dbReference>
<keyword evidence="1" id="KW-0472">Membrane</keyword>
<evidence type="ECO:0000259" key="2">
    <source>
        <dbReference type="Pfam" id="PF07331"/>
    </source>
</evidence>
<gene>
    <name evidence="3" type="ORF">GGR30_001036</name>
</gene>
<proteinExistence type="predicted"/>
<dbReference type="EMBL" id="JACIDZ010000002">
    <property type="protein sequence ID" value="MBB4121125.1"/>
    <property type="molecule type" value="Genomic_DNA"/>
</dbReference>
<keyword evidence="4" id="KW-1185">Reference proteome</keyword>
<protein>
    <submittedName>
        <fullName evidence="3">Putative tricarboxylic transport membrane protein</fullName>
    </submittedName>
</protein>
<dbReference type="InterPro" id="IPR009936">
    <property type="entry name" value="DUF1468"/>
</dbReference>
<feature type="domain" description="DUF1468" evidence="2">
    <location>
        <begin position="11"/>
        <end position="152"/>
    </location>
</feature>
<evidence type="ECO:0000313" key="4">
    <source>
        <dbReference type="Proteomes" id="UP000530571"/>
    </source>
</evidence>
<keyword evidence="1" id="KW-1133">Transmembrane helix</keyword>